<name>A0A3Q7Q7S1_CALUR</name>
<reference evidence="8" key="2">
    <citation type="submission" date="2025-08" db="UniProtKB">
        <authorList>
            <consortium name="RefSeq"/>
        </authorList>
    </citation>
    <scope>IDENTIFICATION</scope>
    <source>
        <tissue evidence="8">Blood</tissue>
    </source>
</reference>
<dbReference type="GO" id="GO:0019825">
    <property type="term" value="F:oxygen binding"/>
    <property type="evidence" value="ECO:0007669"/>
    <property type="project" value="InterPro"/>
</dbReference>
<sequence>MSLTEAERIIILWNKVYTQEGPRGAEVLEMFPPAMPAPGTLTCSQLCTSMHRGFQAGGRQGQQGHQQANIACVLFELREIHAHILQVDPINIERLSHCLLVMVTLYFPEILRATAHTAWDNFLSIMSCVLTEK</sequence>
<evidence type="ECO:0000259" key="6">
    <source>
        <dbReference type="Pfam" id="PF00042"/>
    </source>
</evidence>
<accession>A0A3Q7Q7S1</accession>
<keyword evidence="7" id="KW-1185">Reference proteome</keyword>
<keyword evidence="5" id="KW-0561">Oxygen transport</keyword>
<dbReference type="InParanoid" id="A0A3Q7Q7S1"/>
<dbReference type="Gene3D" id="1.10.490.10">
    <property type="entry name" value="Globins"/>
    <property type="match status" value="1"/>
</dbReference>
<organism evidence="7 8">
    <name type="scientific">Callorhinus ursinus</name>
    <name type="common">Northern fur seal</name>
    <dbReference type="NCBI Taxonomy" id="34884"/>
    <lineage>
        <taxon>Eukaryota</taxon>
        <taxon>Metazoa</taxon>
        <taxon>Chordata</taxon>
        <taxon>Craniata</taxon>
        <taxon>Vertebrata</taxon>
        <taxon>Euteleostomi</taxon>
        <taxon>Mammalia</taxon>
        <taxon>Eutheria</taxon>
        <taxon>Laurasiatheria</taxon>
        <taxon>Carnivora</taxon>
        <taxon>Caniformia</taxon>
        <taxon>Pinnipedia</taxon>
        <taxon>Otariidae</taxon>
        <taxon>Callorhinus</taxon>
    </lineage>
</organism>
<evidence type="ECO:0000313" key="8">
    <source>
        <dbReference type="RefSeq" id="XP_025742775.1"/>
    </source>
</evidence>
<dbReference type="GO" id="GO:0020037">
    <property type="term" value="F:heme binding"/>
    <property type="evidence" value="ECO:0007669"/>
    <property type="project" value="InterPro"/>
</dbReference>
<feature type="domain" description="Globin" evidence="6">
    <location>
        <begin position="67"/>
        <end position="125"/>
    </location>
</feature>
<dbReference type="Proteomes" id="UP000286641">
    <property type="component" value="Unplaced"/>
</dbReference>
<evidence type="ECO:0000256" key="4">
    <source>
        <dbReference type="ARBA" id="ARBA00023004"/>
    </source>
</evidence>
<protein>
    <submittedName>
        <fullName evidence="8">Hemoglobin subunit zeta-like</fullName>
    </submittedName>
</protein>
<keyword evidence="5" id="KW-0813">Transport</keyword>
<dbReference type="InterPro" id="IPR009050">
    <property type="entry name" value="Globin-like_sf"/>
</dbReference>
<dbReference type="RefSeq" id="XP_025742775.1">
    <property type="nucleotide sequence ID" value="XM_025886990.1"/>
</dbReference>
<proteinExistence type="inferred from homology"/>
<evidence type="ECO:0000256" key="5">
    <source>
        <dbReference type="RuleBase" id="RU000356"/>
    </source>
</evidence>
<keyword evidence="3" id="KW-0479">Metal-binding</keyword>
<dbReference type="InterPro" id="IPR000971">
    <property type="entry name" value="Globin"/>
</dbReference>
<evidence type="ECO:0000256" key="2">
    <source>
        <dbReference type="ARBA" id="ARBA00022617"/>
    </source>
</evidence>
<comment type="similarity">
    <text evidence="1 5">Belongs to the globin family.</text>
</comment>
<keyword evidence="2 5" id="KW-0349">Heme</keyword>
<evidence type="ECO:0000313" key="7">
    <source>
        <dbReference type="Proteomes" id="UP000286641"/>
    </source>
</evidence>
<dbReference type="AlphaFoldDB" id="A0A3Q7Q7S1"/>
<evidence type="ECO:0000256" key="1">
    <source>
        <dbReference type="ARBA" id="ARBA00008705"/>
    </source>
</evidence>
<reference key="1">
    <citation type="submission" date="2019-01" db="UniProtKB">
        <authorList>
            <consortium name="RefSeq"/>
        </authorList>
    </citation>
    <scope>IDENTIFICATION</scope>
</reference>
<evidence type="ECO:0000256" key="3">
    <source>
        <dbReference type="ARBA" id="ARBA00022723"/>
    </source>
</evidence>
<keyword evidence="4" id="KW-0408">Iron</keyword>
<dbReference type="Pfam" id="PF00042">
    <property type="entry name" value="Globin"/>
    <property type="match status" value="1"/>
</dbReference>
<dbReference type="GO" id="GO:0005344">
    <property type="term" value="F:oxygen carrier activity"/>
    <property type="evidence" value="ECO:0007669"/>
    <property type="project" value="UniProtKB-KW"/>
</dbReference>
<dbReference type="GO" id="GO:0046872">
    <property type="term" value="F:metal ion binding"/>
    <property type="evidence" value="ECO:0007669"/>
    <property type="project" value="UniProtKB-KW"/>
</dbReference>
<gene>
    <name evidence="8" type="primary">LOC112835525</name>
</gene>
<dbReference type="SUPFAM" id="SSF46458">
    <property type="entry name" value="Globin-like"/>
    <property type="match status" value="1"/>
</dbReference>
<dbReference type="InterPro" id="IPR012292">
    <property type="entry name" value="Globin/Proto"/>
</dbReference>